<dbReference type="InterPro" id="IPR015422">
    <property type="entry name" value="PyrdxlP-dep_Trfase_small"/>
</dbReference>
<keyword evidence="13" id="KW-1185">Reference proteome</keyword>
<evidence type="ECO:0000256" key="2">
    <source>
        <dbReference type="ARBA" id="ARBA00006490"/>
    </source>
</evidence>
<dbReference type="SUPFAM" id="SSF53383">
    <property type="entry name" value="PLP-dependent transferases"/>
    <property type="match status" value="1"/>
</dbReference>
<protein>
    <submittedName>
        <fullName evidence="11">Water dikinase</fullName>
    </submittedName>
</protein>
<dbReference type="NCBIfam" id="TIGR00476">
    <property type="entry name" value="selD"/>
    <property type="match status" value="1"/>
</dbReference>
<dbReference type="EMBL" id="CATOUU010001181">
    <property type="protein sequence ID" value="CAI9977954.1"/>
    <property type="molecule type" value="Genomic_DNA"/>
</dbReference>
<keyword evidence="4" id="KW-0547">Nucleotide-binding</keyword>
<evidence type="ECO:0000313" key="13">
    <source>
        <dbReference type="Proteomes" id="UP001642409"/>
    </source>
</evidence>
<accession>A0AA86RGA3</accession>
<evidence type="ECO:0000313" key="12">
    <source>
        <dbReference type="EMBL" id="CAL6087025.1"/>
    </source>
</evidence>
<dbReference type="InterPro" id="IPR010918">
    <property type="entry name" value="PurM-like_C_dom"/>
</dbReference>
<dbReference type="PANTHER" id="PTHR11601">
    <property type="entry name" value="CYSTEINE DESULFURYLASE FAMILY MEMBER"/>
    <property type="match status" value="1"/>
</dbReference>
<dbReference type="InterPro" id="IPR015421">
    <property type="entry name" value="PyrdxlP-dep_Trfase_major"/>
</dbReference>
<sequence>MNPIYLDYNGTTPIHPQIRQMMAKSLLSQQKENEFISNCFGNPSSSHVYGVEAKHALNLARKQTASLIDCQPSEIVFTSGGTESNNMAIQGVVIQAYVNGNHQPHIVTSSFEHPAVENVLRVCKQLYNARVTVLNVDNFGFINLQDLSESLTKDTCLVTIMLANNEIGTVNPQADIFSIVSNFNNANKTSIKLHMDASQASGKIPVTTEADLITLAGHKMYAPKGVGCLYIKQGTKLYKSIEGAGQETNLRAGTENVLYIRAFGLACAISKAELSRRIAEHAHYIQIIYDKVKQFDHKVNGYAQYLFNMNQFEAHFTTKDLKTLPNTLNISFPGIPSNSLIAALNEKVCVSAGAACHSDEVKLSAVLKAIGVSNEVGMGTLRITVGDGLTEQMVEQAAQTIAEVVAVYQGQAVKPVVKKEVTRKEDIYAMPVLAHVPQIETKVEAKQNIQTCPEQTQNMLNLTQGLGCACKLRPQLLDRILKSLDFGKDPKLVIDGSTNDDAAVYLQNDTPIVLTTDFFSPVIDDPYLYGKIASSNALSDIYAMNAKPLTCLAVCGFNSSRMSDESIRNIMRGAIDVCKSVNVVIAGGHTIESIEPFFGLVCVGSTQMSNIRRNIIGFNPNTETYLIMTKQLGVGMVATGIKKGCVPKQSALYWSAANNMAEVNSSVEKVQSNMQFVNALTDITGFGLVGHLAEMLGELSAEVYFKSLPLIPGIKDLYDDFNSQVVNNFNNLEYATQRGFGVQVQEGFQKAIFCDPTTSGGLLFAVDGIENARTICQAINGSLIGRVYQGKKKEIIVVDEVFREHKERVAGFFKE</sequence>
<keyword evidence="6" id="KW-0067">ATP-binding</keyword>
<dbReference type="PANTHER" id="PTHR11601:SF34">
    <property type="entry name" value="CYSTEINE DESULFURASE"/>
    <property type="match status" value="1"/>
</dbReference>
<dbReference type="Gene3D" id="3.90.1150.10">
    <property type="entry name" value="Aspartate Aminotransferase, domain 1"/>
    <property type="match status" value="1"/>
</dbReference>
<dbReference type="Pfam" id="PF00266">
    <property type="entry name" value="Aminotran_5"/>
    <property type="match status" value="1"/>
</dbReference>
<dbReference type="InterPro" id="IPR000192">
    <property type="entry name" value="Aminotrans_V_dom"/>
</dbReference>
<feature type="domain" description="PurM-like C-terminal" evidence="10">
    <location>
        <begin position="672"/>
        <end position="797"/>
    </location>
</feature>
<feature type="domain" description="Aminotransferase class V" evidence="8">
    <location>
        <begin position="4"/>
        <end position="383"/>
    </location>
</feature>
<gene>
    <name evidence="12" type="ORF">HINF_LOCUS63449</name>
    <name evidence="11" type="ORF">HINF_LOCUS65599</name>
</gene>
<evidence type="ECO:0000256" key="1">
    <source>
        <dbReference type="ARBA" id="ARBA00001933"/>
    </source>
</evidence>
<dbReference type="Gene3D" id="3.90.650.10">
    <property type="entry name" value="PurM-like C-terminal domain"/>
    <property type="match status" value="1"/>
</dbReference>
<dbReference type="InterPro" id="IPR004536">
    <property type="entry name" value="SPS/SelD"/>
</dbReference>
<comment type="similarity">
    <text evidence="2">Belongs to the class-V pyridoxal-phosphate-dependent aminotransferase family. NifS/IscS subfamily.</text>
</comment>
<evidence type="ECO:0000259" key="10">
    <source>
        <dbReference type="Pfam" id="PF02769"/>
    </source>
</evidence>
<dbReference type="AlphaFoldDB" id="A0AA86RGA3"/>
<dbReference type="InterPro" id="IPR036921">
    <property type="entry name" value="PurM-like_N_sf"/>
</dbReference>
<comment type="caution">
    <text evidence="11">The sequence shown here is derived from an EMBL/GenBank/DDBJ whole genome shotgun (WGS) entry which is preliminary data.</text>
</comment>
<dbReference type="Gene3D" id="3.30.1330.10">
    <property type="entry name" value="PurM-like, N-terminal domain"/>
    <property type="match status" value="1"/>
</dbReference>
<dbReference type="EMBL" id="CAXDID020000397">
    <property type="protein sequence ID" value="CAL6087025.1"/>
    <property type="molecule type" value="Genomic_DNA"/>
</dbReference>
<keyword evidence="5" id="KW-0418">Kinase</keyword>
<keyword evidence="7" id="KW-0711">Selenium</keyword>
<organism evidence="11">
    <name type="scientific">Hexamita inflata</name>
    <dbReference type="NCBI Taxonomy" id="28002"/>
    <lineage>
        <taxon>Eukaryota</taxon>
        <taxon>Metamonada</taxon>
        <taxon>Diplomonadida</taxon>
        <taxon>Hexamitidae</taxon>
        <taxon>Hexamitinae</taxon>
        <taxon>Hexamita</taxon>
    </lineage>
</organism>
<dbReference type="Pfam" id="PF02769">
    <property type="entry name" value="AIRS_C"/>
    <property type="match status" value="1"/>
</dbReference>
<dbReference type="InterPro" id="IPR016188">
    <property type="entry name" value="PurM-like_N"/>
</dbReference>
<keyword evidence="3" id="KW-0808">Transferase</keyword>
<dbReference type="Proteomes" id="UP001642409">
    <property type="component" value="Unassembled WGS sequence"/>
</dbReference>
<dbReference type="InterPro" id="IPR036676">
    <property type="entry name" value="PurM-like_C_sf"/>
</dbReference>
<feature type="domain" description="PurM-like N-terminal" evidence="9">
    <location>
        <begin position="500"/>
        <end position="605"/>
    </location>
</feature>
<evidence type="ECO:0000256" key="7">
    <source>
        <dbReference type="ARBA" id="ARBA00023266"/>
    </source>
</evidence>
<evidence type="ECO:0000313" key="11">
    <source>
        <dbReference type="EMBL" id="CAI9977954.1"/>
    </source>
</evidence>
<evidence type="ECO:0000256" key="6">
    <source>
        <dbReference type="ARBA" id="ARBA00022840"/>
    </source>
</evidence>
<reference evidence="11" key="1">
    <citation type="submission" date="2023-06" db="EMBL/GenBank/DDBJ databases">
        <authorList>
            <person name="Kurt Z."/>
        </authorList>
    </citation>
    <scope>NUCLEOTIDE SEQUENCE</scope>
</reference>
<evidence type="ECO:0000256" key="3">
    <source>
        <dbReference type="ARBA" id="ARBA00022679"/>
    </source>
</evidence>
<evidence type="ECO:0000259" key="8">
    <source>
        <dbReference type="Pfam" id="PF00266"/>
    </source>
</evidence>
<evidence type="ECO:0000256" key="4">
    <source>
        <dbReference type="ARBA" id="ARBA00022741"/>
    </source>
</evidence>
<dbReference type="SUPFAM" id="SSF55326">
    <property type="entry name" value="PurM N-terminal domain-like"/>
    <property type="match status" value="1"/>
</dbReference>
<dbReference type="Gene3D" id="3.40.640.10">
    <property type="entry name" value="Type I PLP-dependent aspartate aminotransferase-like (Major domain)"/>
    <property type="match status" value="1"/>
</dbReference>
<dbReference type="GO" id="GO:0005524">
    <property type="term" value="F:ATP binding"/>
    <property type="evidence" value="ECO:0007669"/>
    <property type="project" value="UniProtKB-KW"/>
</dbReference>
<evidence type="ECO:0000256" key="5">
    <source>
        <dbReference type="ARBA" id="ARBA00022777"/>
    </source>
</evidence>
<dbReference type="Gene3D" id="1.10.260.50">
    <property type="match status" value="1"/>
</dbReference>
<dbReference type="InterPro" id="IPR015424">
    <property type="entry name" value="PyrdxlP-dep_Trfase"/>
</dbReference>
<dbReference type="GO" id="GO:0016301">
    <property type="term" value="F:kinase activity"/>
    <property type="evidence" value="ECO:0007669"/>
    <property type="project" value="UniProtKB-KW"/>
</dbReference>
<name>A0AA86RGA3_9EUKA</name>
<evidence type="ECO:0000259" key="9">
    <source>
        <dbReference type="Pfam" id="PF00586"/>
    </source>
</evidence>
<dbReference type="SUPFAM" id="SSF56042">
    <property type="entry name" value="PurM C-terminal domain-like"/>
    <property type="match status" value="1"/>
</dbReference>
<comment type="cofactor">
    <cofactor evidence="1">
        <name>pyridoxal 5'-phosphate</name>
        <dbReference type="ChEBI" id="CHEBI:597326"/>
    </cofactor>
</comment>
<reference evidence="12 13" key="2">
    <citation type="submission" date="2024-07" db="EMBL/GenBank/DDBJ databases">
        <authorList>
            <person name="Akdeniz Z."/>
        </authorList>
    </citation>
    <scope>NUCLEOTIDE SEQUENCE [LARGE SCALE GENOMIC DNA]</scope>
</reference>
<proteinExistence type="inferred from homology"/>
<dbReference type="Pfam" id="PF00586">
    <property type="entry name" value="AIRS"/>
    <property type="match status" value="1"/>
</dbReference>